<gene>
    <name evidence="1" type="ORF">GMARGA_LOCUS4219</name>
</gene>
<sequence length="98" mass="11728">MEFNQSNIVKQLLEDINFQPFEFYLDQLQIVVFGIEKKHFLYVQSFISSKCNITIYEENKIKMIVNRTTPTDVWSKIDYKSKFDANDLFGTTIHMYKD</sequence>
<protein>
    <submittedName>
        <fullName evidence="1">10883_t:CDS:1</fullName>
    </submittedName>
</protein>
<evidence type="ECO:0000313" key="2">
    <source>
        <dbReference type="Proteomes" id="UP000789901"/>
    </source>
</evidence>
<dbReference type="Proteomes" id="UP000789901">
    <property type="component" value="Unassembled WGS sequence"/>
</dbReference>
<accession>A0ABM8W789</accession>
<evidence type="ECO:0000313" key="1">
    <source>
        <dbReference type="EMBL" id="CAG8543881.1"/>
    </source>
</evidence>
<reference evidence="1 2" key="1">
    <citation type="submission" date="2021-06" db="EMBL/GenBank/DDBJ databases">
        <authorList>
            <person name="Kallberg Y."/>
            <person name="Tangrot J."/>
            <person name="Rosling A."/>
        </authorList>
    </citation>
    <scope>NUCLEOTIDE SEQUENCE [LARGE SCALE GENOMIC DNA]</scope>
    <source>
        <strain evidence="1 2">120-4 pot B 10/14</strain>
    </source>
</reference>
<comment type="caution">
    <text evidence="1">The sequence shown here is derived from an EMBL/GenBank/DDBJ whole genome shotgun (WGS) entry which is preliminary data.</text>
</comment>
<dbReference type="EMBL" id="CAJVQB010001630">
    <property type="protein sequence ID" value="CAG8543881.1"/>
    <property type="molecule type" value="Genomic_DNA"/>
</dbReference>
<name>A0ABM8W789_GIGMA</name>
<organism evidence="1 2">
    <name type="scientific">Gigaspora margarita</name>
    <dbReference type="NCBI Taxonomy" id="4874"/>
    <lineage>
        <taxon>Eukaryota</taxon>
        <taxon>Fungi</taxon>
        <taxon>Fungi incertae sedis</taxon>
        <taxon>Mucoromycota</taxon>
        <taxon>Glomeromycotina</taxon>
        <taxon>Glomeromycetes</taxon>
        <taxon>Diversisporales</taxon>
        <taxon>Gigasporaceae</taxon>
        <taxon>Gigaspora</taxon>
    </lineage>
</organism>
<keyword evidence="2" id="KW-1185">Reference proteome</keyword>
<proteinExistence type="predicted"/>